<sequence>MEVVEVKGGLTKGIDKWVRRKGIQFRDRKTGQYMSYNSTAFLITRSIYNKGIALSLFFTKPFENAFKRLPNEVVEKFGLEVDELIQHALKDFK</sequence>
<evidence type="ECO:0000313" key="1">
    <source>
        <dbReference type="EMBL" id="QGG54159.1"/>
    </source>
</evidence>
<dbReference type="Proteomes" id="UP000373269">
    <property type="component" value="Plasmid unnamed"/>
</dbReference>
<geneLocation type="plasmid" evidence="1 2">
    <name>unnamed</name>
</geneLocation>
<organism evidence="1 2">
    <name type="scientific">Lysinibacillus pakistanensis</name>
    <dbReference type="NCBI Taxonomy" id="759811"/>
    <lineage>
        <taxon>Bacteria</taxon>
        <taxon>Bacillati</taxon>
        <taxon>Bacillota</taxon>
        <taxon>Bacilli</taxon>
        <taxon>Bacillales</taxon>
        <taxon>Bacillaceae</taxon>
        <taxon>Lysinibacillus</taxon>
    </lineage>
</organism>
<proteinExistence type="predicted"/>
<name>A0ABX6DH61_9BACI</name>
<accession>A0ABX6DH61</accession>
<evidence type="ECO:0000313" key="2">
    <source>
        <dbReference type="Proteomes" id="UP000373269"/>
    </source>
</evidence>
<dbReference type="RefSeq" id="WP_369595993.1">
    <property type="nucleotide sequence ID" value="NZ_CP045836.1"/>
</dbReference>
<protein>
    <submittedName>
        <fullName evidence="1">Uncharacterized protein</fullName>
    </submittedName>
</protein>
<dbReference type="EMBL" id="CP045836">
    <property type="protein sequence ID" value="QGG54159.1"/>
    <property type="molecule type" value="Genomic_DNA"/>
</dbReference>
<gene>
    <name evidence="1" type="ORF">GDS87_24325</name>
</gene>
<keyword evidence="1" id="KW-0614">Plasmid</keyword>
<reference evidence="1 2" key="1">
    <citation type="submission" date="2019-11" db="EMBL/GenBank/DDBJ databases">
        <title>Whole Genome Sequencing and Comparative Genomic Analyses of Lysinibacillus pakistanensis LZH-9, a Halotolerant Strain with Excellent COD Removal Capability.</title>
        <authorList>
            <person name="Zhou H."/>
        </authorList>
    </citation>
    <scope>NUCLEOTIDE SEQUENCE [LARGE SCALE GENOMIC DNA]</scope>
    <source>
        <strain evidence="1 2">LZH-9</strain>
        <plasmid evidence="1 2">unnamed</plasmid>
    </source>
</reference>
<keyword evidence="2" id="KW-1185">Reference proteome</keyword>